<evidence type="ECO:0000313" key="2">
    <source>
        <dbReference type="Proteomes" id="UP000001514"/>
    </source>
</evidence>
<evidence type="ECO:0000313" key="1">
    <source>
        <dbReference type="EMBL" id="EFJ22695.1"/>
    </source>
</evidence>
<dbReference type="HOGENOM" id="CLU_1144218_0_0_1"/>
<sequence length="243" mass="27173">MVIFFIVRNYIAYILSSAGGGALVGTRDGKEKFGGLALSVCFPSVYVDRGPLLTKKQASSHSQSALQTQNVSSMRNLFATGWLAMVQQSVQSEGFLTFYRKASMDEEAVRGMLRRIGQEYVADFTFGESMVHDPVTERDYFPLIMSPKDFGDGFTMTGGRFYPADEEGVRCTAVILDDAEDAERNQYMFSNVQKVSKDGEVLESTDWEVKPDWRKARWCWKETQGAINGRIQDAIARGAKVYG</sequence>
<dbReference type="InParanoid" id="D8RZ78"/>
<dbReference type="EMBL" id="GL377595">
    <property type="protein sequence ID" value="EFJ22695.1"/>
    <property type="molecule type" value="Genomic_DNA"/>
</dbReference>
<keyword evidence="2" id="KW-1185">Reference proteome</keyword>
<proteinExistence type="predicted"/>
<gene>
    <name evidence="1" type="ORF">SELMODRAFT_416416</name>
</gene>
<organism evidence="2">
    <name type="scientific">Selaginella moellendorffii</name>
    <name type="common">Spikemoss</name>
    <dbReference type="NCBI Taxonomy" id="88036"/>
    <lineage>
        <taxon>Eukaryota</taxon>
        <taxon>Viridiplantae</taxon>
        <taxon>Streptophyta</taxon>
        <taxon>Embryophyta</taxon>
        <taxon>Tracheophyta</taxon>
        <taxon>Lycopodiopsida</taxon>
        <taxon>Selaginellales</taxon>
        <taxon>Selaginellaceae</taxon>
        <taxon>Selaginella</taxon>
    </lineage>
</organism>
<accession>D8RZ78</accession>
<reference evidence="1 2" key="1">
    <citation type="journal article" date="2011" name="Science">
        <title>The Selaginella genome identifies genetic changes associated with the evolution of vascular plants.</title>
        <authorList>
            <person name="Banks J.A."/>
            <person name="Nishiyama T."/>
            <person name="Hasebe M."/>
            <person name="Bowman J.L."/>
            <person name="Gribskov M."/>
            <person name="dePamphilis C."/>
            <person name="Albert V.A."/>
            <person name="Aono N."/>
            <person name="Aoyama T."/>
            <person name="Ambrose B.A."/>
            <person name="Ashton N.W."/>
            <person name="Axtell M.J."/>
            <person name="Barker E."/>
            <person name="Barker M.S."/>
            <person name="Bennetzen J.L."/>
            <person name="Bonawitz N.D."/>
            <person name="Chapple C."/>
            <person name="Cheng C."/>
            <person name="Correa L.G."/>
            <person name="Dacre M."/>
            <person name="DeBarry J."/>
            <person name="Dreyer I."/>
            <person name="Elias M."/>
            <person name="Engstrom E.M."/>
            <person name="Estelle M."/>
            <person name="Feng L."/>
            <person name="Finet C."/>
            <person name="Floyd S.K."/>
            <person name="Frommer W.B."/>
            <person name="Fujita T."/>
            <person name="Gramzow L."/>
            <person name="Gutensohn M."/>
            <person name="Harholt J."/>
            <person name="Hattori M."/>
            <person name="Heyl A."/>
            <person name="Hirai T."/>
            <person name="Hiwatashi Y."/>
            <person name="Ishikawa M."/>
            <person name="Iwata M."/>
            <person name="Karol K.G."/>
            <person name="Koehler B."/>
            <person name="Kolukisaoglu U."/>
            <person name="Kubo M."/>
            <person name="Kurata T."/>
            <person name="Lalonde S."/>
            <person name="Li K."/>
            <person name="Li Y."/>
            <person name="Litt A."/>
            <person name="Lyons E."/>
            <person name="Manning G."/>
            <person name="Maruyama T."/>
            <person name="Michael T.P."/>
            <person name="Mikami K."/>
            <person name="Miyazaki S."/>
            <person name="Morinaga S."/>
            <person name="Murata T."/>
            <person name="Mueller-Roeber B."/>
            <person name="Nelson D.R."/>
            <person name="Obara M."/>
            <person name="Oguri Y."/>
            <person name="Olmstead R.G."/>
            <person name="Onodera N."/>
            <person name="Petersen B.L."/>
            <person name="Pils B."/>
            <person name="Prigge M."/>
            <person name="Rensing S.A."/>
            <person name="Riano-Pachon D.M."/>
            <person name="Roberts A.W."/>
            <person name="Sato Y."/>
            <person name="Scheller H.V."/>
            <person name="Schulz B."/>
            <person name="Schulz C."/>
            <person name="Shakirov E.V."/>
            <person name="Shibagaki N."/>
            <person name="Shinohara N."/>
            <person name="Shippen D.E."/>
            <person name="Soerensen I."/>
            <person name="Sotooka R."/>
            <person name="Sugimoto N."/>
            <person name="Sugita M."/>
            <person name="Sumikawa N."/>
            <person name="Tanurdzic M."/>
            <person name="Theissen G."/>
            <person name="Ulvskov P."/>
            <person name="Wakazuki S."/>
            <person name="Weng J.K."/>
            <person name="Willats W.W."/>
            <person name="Wipf D."/>
            <person name="Wolf P.G."/>
            <person name="Yang L."/>
            <person name="Zimmer A.D."/>
            <person name="Zhu Q."/>
            <person name="Mitros T."/>
            <person name="Hellsten U."/>
            <person name="Loque D."/>
            <person name="Otillar R."/>
            <person name="Salamov A."/>
            <person name="Schmutz J."/>
            <person name="Shapiro H."/>
            <person name="Lindquist E."/>
            <person name="Lucas S."/>
            <person name="Rokhsar D."/>
            <person name="Grigoriev I.V."/>
        </authorList>
    </citation>
    <scope>NUCLEOTIDE SEQUENCE [LARGE SCALE GENOMIC DNA]</scope>
</reference>
<name>D8RZ78_SELML</name>
<dbReference type="KEGG" id="smo:SELMODRAFT_416416"/>
<protein>
    <submittedName>
        <fullName evidence="1">Uncharacterized protein</fullName>
    </submittedName>
</protein>
<dbReference type="AlphaFoldDB" id="D8RZ78"/>
<dbReference type="Proteomes" id="UP000001514">
    <property type="component" value="Unassembled WGS sequence"/>
</dbReference>
<dbReference type="Gramene" id="EFJ22695">
    <property type="protein sequence ID" value="EFJ22695"/>
    <property type="gene ID" value="SELMODRAFT_416416"/>
</dbReference>